<dbReference type="EMBL" id="JAAIUW010000002">
    <property type="protein sequence ID" value="KAF7841719.1"/>
    <property type="molecule type" value="Genomic_DNA"/>
</dbReference>
<evidence type="ECO:0000313" key="1">
    <source>
        <dbReference type="EMBL" id="KAF7841719.1"/>
    </source>
</evidence>
<protein>
    <submittedName>
        <fullName evidence="1">Uncharacterized protein</fullName>
    </submittedName>
</protein>
<dbReference type="AlphaFoldDB" id="A0A834XB54"/>
<reference evidence="1" key="1">
    <citation type="submission" date="2020-09" db="EMBL/GenBank/DDBJ databases">
        <title>Genome-Enabled Discovery of Anthraquinone Biosynthesis in Senna tora.</title>
        <authorList>
            <person name="Kang S.-H."/>
            <person name="Pandey R.P."/>
            <person name="Lee C.-M."/>
            <person name="Sim J.-S."/>
            <person name="Jeong J.-T."/>
            <person name="Choi B.-S."/>
            <person name="Jung M."/>
            <person name="Ginzburg D."/>
            <person name="Zhao K."/>
            <person name="Won S.Y."/>
            <person name="Oh T.-J."/>
            <person name="Yu Y."/>
            <person name="Kim N.-H."/>
            <person name="Lee O.R."/>
            <person name="Lee T.-H."/>
            <person name="Bashyal P."/>
            <person name="Kim T.-S."/>
            <person name="Lee W.-H."/>
            <person name="Kawkins C."/>
            <person name="Kim C.-K."/>
            <person name="Kim J.S."/>
            <person name="Ahn B.O."/>
            <person name="Rhee S.Y."/>
            <person name="Sohng J.K."/>
        </authorList>
    </citation>
    <scope>NUCLEOTIDE SEQUENCE</scope>
    <source>
        <tissue evidence="1">Leaf</tissue>
    </source>
</reference>
<evidence type="ECO:0000313" key="2">
    <source>
        <dbReference type="Proteomes" id="UP000634136"/>
    </source>
</evidence>
<sequence>MGGGAHGLEGWGRVGYGFKGLEREGKRKNGRVEELWVGGFGGGGKLTVVEI</sequence>
<accession>A0A834XB54</accession>
<proteinExistence type="predicted"/>
<keyword evidence="2" id="KW-1185">Reference proteome</keyword>
<organism evidence="1 2">
    <name type="scientific">Senna tora</name>
    <dbReference type="NCBI Taxonomy" id="362788"/>
    <lineage>
        <taxon>Eukaryota</taxon>
        <taxon>Viridiplantae</taxon>
        <taxon>Streptophyta</taxon>
        <taxon>Embryophyta</taxon>
        <taxon>Tracheophyta</taxon>
        <taxon>Spermatophyta</taxon>
        <taxon>Magnoliopsida</taxon>
        <taxon>eudicotyledons</taxon>
        <taxon>Gunneridae</taxon>
        <taxon>Pentapetalae</taxon>
        <taxon>rosids</taxon>
        <taxon>fabids</taxon>
        <taxon>Fabales</taxon>
        <taxon>Fabaceae</taxon>
        <taxon>Caesalpinioideae</taxon>
        <taxon>Cassia clade</taxon>
        <taxon>Senna</taxon>
    </lineage>
</organism>
<gene>
    <name evidence="1" type="ORF">G2W53_004017</name>
</gene>
<name>A0A834XB54_9FABA</name>
<dbReference type="Proteomes" id="UP000634136">
    <property type="component" value="Unassembled WGS sequence"/>
</dbReference>
<comment type="caution">
    <text evidence="1">The sequence shown here is derived from an EMBL/GenBank/DDBJ whole genome shotgun (WGS) entry which is preliminary data.</text>
</comment>